<dbReference type="Proteomes" id="UP000019849">
    <property type="component" value="Unassembled WGS sequence"/>
</dbReference>
<feature type="domain" description="Aldehyde dehydrogenase" evidence="8">
    <location>
        <begin position="12"/>
        <end position="441"/>
    </location>
</feature>
<dbReference type="RefSeq" id="WP_035027537.1">
    <property type="nucleotide sequence ID" value="NZ_KK073891.1"/>
</dbReference>
<evidence type="ECO:0000313" key="12">
    <source>
        <dbReference type="Proteomes" id="UP000294958"/>
    </source>
</evidence>
<evidence type="ECO:0000256" key="5">
    <source>
        <dbReference type="PIRSR" id="PIRSR036492-1"/>
    </source>
</evidence>
<dbReference type="OrthoDB" id="9812625at2"/>
<dbReference type="InterPro" id="IPR012394">
    <property type="entry name" value="Aldehyde_DH_NAD(P)"/>
</dbReference>
<dbReference type="InterPro" id="IPR016161">
    <property type="entry name" value="Ald_DH/histidinol_DH"/>
</dbReference>
<proteinExistence type="inferred from homology"/>
<evidence type="ECO:0000256" key="4">
    <source>
        <dbReference type="PIRNR" id="PIRNR036492"/>
    </source>
</evidence>
<dbReference type="SUPFAM" id="SSF53720">
    <property type="entry name" value="ALDH-like"/>
    <property type="match status" value="1"/>
</dbReference>
<evidence type="ECO:0000256" key="2">
    <source>
        <dbReference type="ARBA" id="ARBA00023002"/>
    </source>
</evidence>
<feature type="active site" evidence="5">
    <location>
        <position position="248"/>
    </location>
</feature>
<name>A0A011VA85_9HYPH</name>
<dbReference type="eggNOG" id="COG1012">
    <property type="taxonomic scope" value="Bacteria"/>
</dbReference>
<feature type="active site" evidence="5 6">
    <location>
        <position position="214"/>
    </location>
</feature>
<dbReference type="PATRIC" id="fig|69279.3.peg.2807"/>
<accession>A0A011VA85</accession>
<dbReference type="Gene3D" id="3.40.605.10">
    <property type="entry name" value="Aldehyde Dehydrogenase, Chain A, domain 1"/>
    <property type="match status" value="1"/>
</dbReference>
<dbReference type="GO" id="GO:0005737">
    <property type="term" value="C:cytoplasm"/>
    <property type="evidence" value="ECO:0007669"/>
    <property type="project" value="TreeGrafter"/>
</dbReference>
<dbReference type="PROSITE" id="PS00687">
    <property type="entry name" value="ALDEHYDE_DEHYDR_GLU"/>
    <property type="match status" value="1"/>
</dbReference>
<keyword evidence="12" id="KW-1185">Reference proteome</keyword>
<dbReference type="AlphaFoldDB" id="A0A011VA85"/>
<evidence type="ECO:0000313" key="10">
    <source>
        <dbReference type="EMBL" id="TDR35208.1"/>
    </source>
</evidence>
<evidence type="ECO:0000256" key="6">
    <source>
        <dbReference type="PROSITE-ProRule" id="PRU10007"/>
    </source>
</evidence>
<dbReference type="EMBL" id="JENY01000019">
    <property type="protein sequence ID" value="EXL05370.1"/>
    <property type="molecule type" value="Genomic_DNA"/>
</dbReference>
<dbReference type="Proteomes" id="UP000294958">
    <property type="component" value="Unassembled WGS sequence"/>
</dbReference>
<gene>
    <name evidence="9" type="ORF">BG36_07095</name>
    <name evidence="10" type="ORF">DES43_11014</name>
</gene>
<keyword evidence="2 4" id="KW-0560">Oxidoreductase</keyword>
<dbReference type="InterPro" id="IPR015590">
    <property type="entry name" value="Aldehyde_DH_dom"/>
</dbReference>
<organism evidence="9 11">
    <name type="scientific">Aquamicrobium defluvii</name>
    <dbReference type="NCBI Taxonomy" id="69279"/>
    <lineage>
        <taxon>Bacteria</taxon>
        <taxon>Pseudomonadati</taxon>
        <taxon>Pseudomonadota</taxon>
        <taxon>Alphaproteobacteria</taxon>
        <taxon>Hyphomicrobiales</taxon>
        <taxon>Phyllobacteriaceae</taxon>
        <taxon>Aquamicrobium</taxon>
    </lineage>
</organism>
<dbReference type="HOGENOM" id="CLU_005391_3_6_5"/>
<evidence type="ECO:0000256" key="3">
    <source>
        <dbReference type="ARBA" id="ARBA00023027"/>
    </source>
</evidence>
<dbReference type="GO" id="GO:0004029">
    <property type="term" value="F:aldehyde dehydrogenase (NAD+) activity"/>
    <property type="evidence" value="ECO:0007669"/>
    <property type="project" value="TreeGrafter"/>
</dbReference>
<dbReference type="PIRSF" id="PIRSF036492">
    <property type="entry name" value="ALDH"/>
    <property type="match status" value="1"/>
</dbReference>
<dbReference type="PANTHER" id="PTHR43570:SF20">
    <property type="entry name" value="ALDEHYDE DEHYDROGENASE ALDX-RELATED"/>
    <property type="match status" value="1"/>
</dbReference>
<comment type="caution">
    <text evidence="9">The sequence shown here is derived from an EMBL/GenBank/DDBJ whole genome shotgun (WGS) entry which is preliminary data.</text>
</comment>
<evidence type="ECO:0000256" key="1">
    <source>
        <dbReference type="ARBA" id="ARBA00009986"/>
    </source>
</evidence>
<comment type="similarity">
    <text evidence="1 4 7">Belongs to the aldehyde dehydrogenase family.</text>
</comment>
<dbReference type="PANTHER" id="PTHR43570">
    <property type="entry name" value="ALDEHYDE DEHYDROGENASE"/>
    <property type="match status" value="1"/>
</dbReference>
<evidence type="ECO:0000313" key="11">
    <source>
        <dbReference type="Proteomes" id="UP000019849"/>
    </source>
</evidence>
<protein>
    <recommendedName>
        <fullName evidence="4">Aldehyde dehydrogenase</fullName>
    </recommendedName>
</protein>
<dbReference type="InterPro" id="IPR016162">
    <property type="entry name" value="Ald_DH_N"/>
</dbReference>
<dbReference type="Gene3D" id="3.40.309.10">
    <property type="entry name" value="Aldehyde Dehydrogenase, Chain A, domain 2"/>
    <property type="match status" value="1"/>
</dbReference>
<sequence length="480" mass="51215">MKPSLEDILAGQRAAFRAEGFAPAGTRRDRLTRLARVVLSHERAFVDALQEDFGNRSPFATRAGDILGSVAAIEYHLAHFEGWMQPERVPLPPEVEAHGTFAEVHYQPLGVLGAIIPWNGPVLMACLAAMGGLAAGNRVMLKMSELAPATGAAFETAVARYFDRSELAVVNGDASVAAAFSSLPFDHLLFTGSTATGRKVALAAAENLVPVTLELGGKSPVIVGDSADLKTVAGRLVAGKLASAGQVCVSPDYVLAPESKVDALVEQCRHAAADIFPHMMQDIDYTSLIDRHANERMKALLADASRKGACLDFVPGDITLENLPASGRFPFAIITNVTDDMEVMQEEIFGPLLPIVGVSGVSEALDRVSDGEHPLSAYYFGDDGQEAARVARAFQTGSVVINDVRCQLTYEALPFGGVGKSGMGRYRGRAGFVTFSNRKTVLHQKASEAVLARGRPPYSQQAHDVIAQAVALKKAQYEVD</sequence>
<reference evidence="10 12" key="2">
    <citation type="submission" date="2019-03" db="EMBL/GenBank/DDBJ databases">
        <title>Genomic Encyclopedia of Type Strains, Phase IV (KMG-IV): sequencing the most valuable type-strain genomes for metagenomic binning, comparative biology and taxonomic classification.</title>
        <authorList>
            <person name="Goeker M."/>
        </authorList>
    </citation>
    <scope>NUCLEOTIDE SEQUENCE [LARGE SCALE GENOMIC DNA]</scope>
    <source>
        <strain evidence="10 12">DSM 11603</strain>
    </source>
</reference>
<evidence type="ECO:0000313" key="9">
    <source>
        <dbReference type="EMBL" id="EXL05370.1"/>
    </source>
</evidence>
<keyword evidence="3" id="KW-0520">NAD</keyword>
<reference evidence="9 11" key="1">
    <citation type="submission" date="2014-02" db="EMBL/GenBank/DDBJ databases">
        <title>Aquamicrobium defluvii Genome sequencing.</title>
        <authorList>
            <person name="Wang X."/>
        </authorList>
    </citation>
    <scope>NUCLEOTIDE SEQUENCE [LARGE SCALE GENOMIC DNA]</scope>
    <source>
        <strain evidence="9 11">W13Z1</strain>
    </source>
</reference>
<dbReference type="InterPro" id="IPR016163">
    <property type="entry name" value="Ald_DH_C"/>
</dbReference>
<dbReference type="GO" id="GO:0006081">
    <property type="term" value="P:aldehyde metabolic process"/>
    <property type="evidence" value="ECO:0007669"/>
    <property type="project" value="InterPro"/>
</dbReference>
<dbReference type="EMBL" id="SNZF01000010">
    <property type="protein sequence ID" value="TDR35208.1"/>
    <property type="molecule type" value="Genomic_DNA"/>
</dbReference>
<evidence type="ECO:0000256" key="7">
    <source>
        <dbReference type="RuleBase" id="RU003345"/>
    </source>
</evidence>
<evidence type="ECO:0000259" key="8">
    <source>
        <dbReference type="Pfam" id="PF00171"/>
    </source>
</evidence>
<dbReference type="InterPro" id="IPR029510">
    <property type="entry name" value="Ald_DH_CS_GLU"/>
</dbReference>
<dbReference type="STRING" id="69279.BG36_07095"/>
<dbReference type="Pfam" id="PF00171">
    <property type="entry name" value="Aldedh"/>
    <property type="match status" value="1"/>
</dbReference>